<accession>A0ABR9N428</accession>
<sequence>MSATAELPAAVVTAVARHAGGVEGIERLGGLSGRTVVAVHGRWRTVVVKGPVTRVEVAAATELVDPLARHGVRVPRTLAVVDATGDSAGDDWVVMEHLPRALPRERWGADGRVVDMLRGLHAMPRELVEHLSDRYRPRWDPSLTAAACVALDADQATAGRLADLAERAQDLFFPDRVVSGDPNPLNWRLDDHDSPVLVDWERITVASPAIDLAIVLPGLPDREAAASMVAAYGNDALGVDDILLAKAWTVVELAATAAAGSAAREVIEQIRASFLDWLDVGPP</sequence>
<dbReference type="RefSeq" id="WP_192864945.1">
    <property type="nucleotide sequence ID" value="NZ_JADAQT010000108.1"/>
</dbReference>
<evidence type="ECO:0000259" key="1">
    <source>
        <dbReference type="Pfam" id="PF01636"/>
    </source>
</evidence>
<proteinExistence type="predicted"/>
<dbReference type="SUPFAM" id="SSF56112">
    <property type="entry name" value="Protein kinase-like (PK-like)"/>
    <property type="match status" value="1"/>
</dbReference>
<feature type="domain" description="Aminoglycoside phosphotransferase" evidence="1">
    <location>
        <begin position="28"/>
        <end position="233"/>
    </location>
</feature>
<gene>
    <name evidence="2" type="ORF">IHE71_22235</name>
</gene>
<reference evidence="2 3" key="1">
    <citation type="submission" date="2020-10" db="EMBL/GenBank/DDBJ databases">
        <title>Myceligenerans pegani sp. nov., an endophytic actinomycete isolated from Peganum harmala L. in Xinjiang, China.</title>
        <authorList>
            <person name="Xin L."/>
        </authorList>
    </citation>
    <scope>NUCLEOTIDE SEQUENCE [LARGE SCALE GENOMIC DNA]</scope>
    <source>
        <strain evidence="2 3">TRM65318</strain>
    </source>
</reference>
<evidence type="ECO:0000313" key="2">
    <source>
        <dbReference type="EMBL" id="MBE1878419.1"/>
    </source>
</evidence>
<evidence type="ECO:0000313" key="3">
    <source>
        <dbReference type="Proteomes" id="UP000625527"/>
    </source>
</evidence>
<dbReference type="InterPro" id="IPR011009">
    <property type="entry name" value="Kinase-like_dom_sf"/>
</dbReference>
<organism evidence="2 3">
    <name type="scientific">Myceligenerans pegani</name>
    <dbReference type="NCBI Taxonomy" id="2776917"/>
    <lineage>
        <taxon>Bacteria</taxon>
        <taxon>Bacillati</taxon>
        <taxon>Actinomycetota</taxon>
        <taxon>Actinomycetes</taxon>
        <taxon>Micrococcales</taxon>
        <taxon>Promicromonosporaceae</taxon>
        <taxon>Myceligenerans</taxon>
    </lineage>
</organism>
<dbReference type="Pfam" id="PF01636">
    <property type="entry name" value="APH"/>
    <property type="match status" value="1"/>
</dbReference>
<name>A0ABR9N428_9MICO</name>
<keyword evidence="3" id="KW-1185">Reference proteome</keyword>
<dbReference type="Gene3D" id="3.90.1200.10">
    <property type="match status" value="1"/>
</dbReference>
<comment type="caution">
    <text evidence="2">The sequence shown here is derived from an EMBL/GenBank/DDBJ whole genome shotgun (WGS) entry which is preliminary data.</text>
</comment>
<dbReference type="InterPro" id="IPR002575">
    <property type="entry name" value="Aminoglycoside_PTrfase"/>
</dbReference>
<dbReference type="EMBL" id="JADAQT010000108">
    <property type="protein sequence ID" value="MBE1878419.1"/>
    <property type="molecule type" value="Genomic_DNA"/>
</dbReference>
<dbReference type="Proteomes" id="UP000625527">
    <property type="component" value="Unassembled WGS sequence"/>
</dbReference>
<protein>
    <submittedName>
        <fullName evidence="2">Aminoglycoside phosphotransferase family protein</fullName>
    </submittedName>
</protein>